<keyword evidence="2" id="KW-1185">Reference proteome</keyword>
<accession>W7DIF9</accession>
<protein>
    <recommendedName>
        <fullName evidence="3">Lipoprotein</fullName>
    </recommendedName>
</protein>
<reference evidence="1 2" key="1">
    <citation type="journal article" date="2014" name="Int. J. Syst. Evol. Microbiol.">
        <title>Listeria floridensis sp. nov., Listeria aquatica sp. nov., Listeria cornellensis sp. nov., Listeria riparia sp. nov. and Listeria grandensis sp. nov., from agricultural and natural environments.</title>
        <authorList>
            <person name="den Bakker H.C."/>
            <person name="Warchocki S."/>
            <person name="Wright E.M."/>
            <person name="Allred A.F."/>
            <person name="Ahlstrom C."/>
            <person name="Manuel C.S."/>
            <person name="Stasiewicz M.J."/>
            <person name="Burrell A."/>
            <person name="Roof S."/>
            <person name="Strawn L."/>
            <person name="Fortes E.D."/>
            <person name="Nightingale K.K."/>
            <person name="Kephart D."/>
            <person name="Wiedmann M."/>
        </authorList>
    </citation>
    <scope>NUCLEOTIDE SEQUENCE [LARGE SCALE GENOMIC DNA]</scope>
    <source>
        <strain evidence="1 2">FSL S10-1204</strain>
    </source>
</reference>
<evidence type="ECO:0000313" key="1">
    <source>
        <dbReference type="EMBL" id="EUJ45128.1"/>
    </source>
</evidence>
<evidence type="ECO:0000313" key="2">
    <source>
        <dbReference type="Proteomes" id="UP000019248"/>
    </source>
</evidence>
<dbReference type="AlphaFoldDB" id="W7DIF9"/>
<sequence length="139" mass="15537">MKKWLAISIALPFILSGCSDEKPESSKSNRLKAVSVSQKYDTLATSQAALEKDSLIIVTAIKQNQETETMSAVSIKKIHKDTTQKLNIKNQIAVLESEGTDVLLNGKPILQDYYKKMEVGTSYRLYASLEITMCSRMIF</sequence>
<name>W7DIF9_9LIST</name>
<proteinExistence type="predicted"/>
<comment type="caution">
    <text evidence="1">The sequence shown here is derived from an EMBL/GenBank/DDBJ whole genome shotgun (WGS) entry which is preliminary data.</text>
</comment>
<evidence type="ECO:0008006" key="3">
    <source>
        <dbReference type="Google" id="ProtNLM"/>
    </source>
</evidence>
<gene>
    <name evidence="1" type="ORF">PRIP_08380</name>
</gene>
<dbReference type="EMBL" id="AODL01000008">
    <property type="protein sequence ID" value="EUJ45128.1"/>
    <property type="molecule type" value="Genomic_DNA"/>
</dbReference>
<dbReference type="RefSeq" id="WP_036100688.1">
    <property type="nucleotide sequence ID" value="NZ_AODL01000008.1"/>
</dbReference>
<dbReference type="Proteomes" id="UP000019248">
    <property type="component" value="Unassembled WGS sequence"/>
</dbReference>
<dbReference type="PROSITE" id="PS51257">
    <property type="entry name" value="PROKAR_LIPOPROTEIN"/>
    <property type="match status" value="1"/>
</dbReference>
<dbReference type="OrthoDB" id="2361690at2"/>
<organism evidence="1 2">
    <name type="scientific">Listeria riparia FSL S10-1204</name>
    <dbReference type="NCBI Taxonomy" id="1265816"/>
    <lineage>
        <taxon>Bacteria</taxon>
        <taxon>Bacillati</taxon>
        <taxon>Bacillota</taxon>
        <taxon>Bacilli</taxon>
        <taxon>Bacillales</taxon>
        <taxon>Listeriaceae</taxon>
        <taxon>Listeria</taxon>
    </lineage>
</organism>
<dbReference type="PATRIC" id="fig|1265816.5.peg.1654"/>